<dbReference type="SMART" id="SM00748">
    <property type="entry name" value="HEPN"/>
    <property type="match status" value="1"/>
</dbReference>
<keyword evidence="3" id="KW-1185">Reference proteome</keyword>
<dbReference type="Pfam" id="PF05168">
    <property type="entry name" value="HEPN"/>
    <property type="match status" value="1"/>
</dbReference>
<gene>
    <name evidence="2" type="ORF">DEW08_10655</name>
</gene>
<dbReference type="KEGG" id="azz:DEW08_10655"/>
<evidence type="ECO:0000313" key="2">
    <source>
        <dbReference type="EMBL" id="AWK86641.1"/>
    </source>
</evidence>
<evidence type="ECO:0000259" key="1">
    <source>
        <dbReference type="SMART" id="SM00748"/>
    </source>
</evidence>
<feature type="domain" description="HEPN" evidence="1">
    <location>
        <begin position="20"/>
        <end position="130"/>
    </location>
</feature>
<dbReference type="AlphaFoldDB" id="A0A2S2CQ68"/>
<name>A0A2S2CQ68_9PROT</name>
<proteinExistence type="predicted"/>
<sequence>MRPATSESSSMAGEALLAWIRVADLDIKAIRNNLFGPDPTADIAAYHCQQAAEKLVKALLLAADIHPPKTHDIEALVDRLPNGHPLLPLIAPLGRFTEFVTSARYPGPDPFADVSSGLSIADVASWLAEIQGVRAEIVRFLEVSP</sequence>
<dbReference type="InterPro" id="IPR007842">
    <property type="entry name" value="HEPN_dom"/>
</dbReference>
<dbReference type="Proteomes" id="UP000245629">
    <property type="component" value="Chromosome 2"/>
</dbReference>
<dbReference type="SUPFAM" id="SSF81593">
    <property type="entry name" value="Nucleotidyltransferase substrate binding subunit/domain"/>
    <property type="match status" value="1"/>
</dbReference>
<dbReference type="EMBL" id="CP029353">
    <property type="protein sequence ID" value="AWK86641.1"/>
    <property type="molecule type" value="Genomic_DNA"/>
</dbReference>
<organism evidence="2 3">
    <name type="scientific">Azospirillum thermophilum</name>
    <dbReference type="NCBI Taxonomy" id="2202148"/>
    <lineage>
        <taxon>Bacteria</taxon>
        <taxon>Pseudomonadati</taxon>
        <taxon>Pseudomonadota</taxon>
        <taxon>Alphaproteobacteria</taxon>
        <taxon>Rhodospirillales</taxon>
        <taxon>Azospirillaceae</taxon>
        <taxon>Azospirillum</taxon>
    </lineage>
</organism>
<accession>A0A2S2CQ68</accession>
<dbReference type="Gene3D" id="1.20.120.330">
    <property type="entry name" value="Nucleotidyltransferases domain 2"/>
    <property type="match status" value="1"/>
</dbReference>
<protein>
    <recommendedName>
        <fullName evidence="1">HEPN domain-containing protein</fullName>
    </recommendedName>
</protein>
<reference evidence="3" key="1">
    <citation type="submission" date="2018-05" db="EMBL/GenBank/DDBJ databases">
        <title>Azospirillum thermophila sp. nov., a novel isolated from hot spring.</title>
        <authorList>
            <person name="Zhao Z."/>
        </authorList>
    </citation>
    <scope>NUCLEOTIDE SEQUENCE [LARGE SCALE GENOMIC DNA]</scope>
    <source>
        <strain evidence="3">CFH 70021</strain>
    </source>
</reference>
<evidence type="ECO:0000313" key="3">
    <source>
        <dbReference type="Proteomes" id="UP000245629"/>
    </source>
</evidence>
<dbReference type="OrthoDB" id="9808176at2"/>